<dbReference type="AlphaFoldDB" id="A0A0K2TN13"/>
<evidence type="ECO:0000313" key="1">
    <source>
        <dbReference type="EMBL" id="CDW27200.1"/>
    </source>
</evidence>
<dbReference type="EMBL" id="HACA01009839">
    <property type="protein sequence ID" value="CDW27200.1"/>
    <property type="molecule type" value="Transcribed_RNA"/>
</dbReference>
<accession>A0A0K2TN13</accession>
<sequence length="62" mass="7057">MSVAWCCFDGIKVPFIGQFWLLQVDPLLQSTQLQTINVQIECFARCDSFPMPPNTKPNLLGR</sequence>
<proteinExistence type="predicted"/>
<organism evidence="1">
    <name type="scientific">Lepeophtheirus salmonis</name>
    <name type="common">Salmon louse</name>
    <name type="synonym">Caligus salmonis</name>
    <dbReference type="NCBI Taxonomy" id="72036"/>
    <lineage>
        <taxon>Eukaryota</taxon>
        <taxon>Metazoa</taxon>
        <taxon>Ecdysozoa</taxon>
        <taxon>Arthropoda</taxon>
        <taxon>Crustacea</taxon>
        <taxon>Multicrustacea</taxon>
        <taxon>Hexanauplia</taxon>
        <taxon>Copepoda</taxon>
        <taxon>Siphonostomatoida</taxon>
        <taxon>Caligidae</taxon>
        <taxon>Lepeophtheirus</taxon>
    </lineage>
</organism>
<protein>
    <submittedName>
        <fullName evidence="1">Uncharacterized protein</fullName>
    </submittedName>
</protein>
<name>A0A0K2TN13_LEPSM</name>
<reference evidence="1" key="1">
    <citation type="submission" date="2014-05" db="EMBL/GenBank/DDBJ databases">
        <authorList>
            <person name="Chronopoulou M."/>
        </authorList>
    </citation>
    <scope>NUCLEOTIDE SEQUENCE</scope>
    <source>
        <tissue evidence="1">Whole organism</tissue>
    </source>
</reference>